<dbReference type="EMBL" id="LBSA01000051">
    <property type="protein sequence ID" value="KKQ07249.1"/>
    <property type="molecule type" value="Genomic_DNA"/>
</dbReference>
<comment type="caution">
    <text evidence="1">The sequence shown here is derived from an EMBL/GenBank/DDBJ whole genome shotgun (WGS) entry which is preliminary data.</text>
</comment>
<name>A0A0G0H599_9BACT</name>
<gene>
    <name evidence="1" type="ORF">US19_C0051G0006</name>
</gene>
<dbReference type="Proteomes" id="UP000034492">
    <property type="component" value="Unassembled WGS sequence"/>
</dbReference>
<evidence type="ECO:0000313" key="2">
    <source>
        <dbReference type="Proteomes" id="UP000034492"/>
    </source>
</evidence>
<sequence length="236" mass="27914">MTKLTKGLVYYTNNVPEEKIFLACQAQLNKCMEIWKFPIISVSQKPINFGQNFVMDLESCVLSLFKQILKGLEECKTDIVFLIEHDLLYHPSHFDFTPEKDDHFYFNLNFWNVSSVTGKAVTYIHNDVSMVCAYRSLLLRHYRKVVQRVEKLGYRHSWGFSPPKGLPKEDRYGHYTYYRSEIPDVNIRHPNAFTRQRMDKSEFRSENSCREWQESDGVPGWGKTLGRFDEFIDELK</sequence>
<reference evidence="1 2" key="1">
    <citation type="journal article" date="2015" name="Nature">
        <title>rRNA introns, odd ribosomes, and small enigmatic genomes across a large radiation of phyla.</title>
        <authorList>
            <person name="Brown C.T."/>
            <person name="Hug L.A."/>
            <person name="Thomas B.C."/>
            <person name="Sharon I."/>
            <person name="Castelle C.J."/>
            <person name="Singh A."/>
            <person name="Wilkins M.J."/>
            <person name="Williams K.H."/>
            <person name="Banfield J.F."/>
        </authorList>
    </citation>
    <scope>NUCLEOTIDE SEQUENCE [LARGE SCALE GENOMIC DNA]</scope>
</reference>
<evidence type="ECO:0000313" key="1">
    <source>
        <dbReference type="EMBL" id="KKQ07249.1"/>
    </source>
</evidence>
<proteinExistence type="predicted"/>
<protein>
    <submittedName>
        <fullName evidence="1">Uncharacterized protein</fullName>
    </submittedName>
</protein>
<accession>A0A0G0H599</accession>
<organism evidence="1 2">
    <name type="scientific">Candidatus Daviesbacteria bacterium GW2011_GWB1_36_5</name>
    <dbReference type="NCBI Taxonomy" id="1618426"/>
    <lineage>
        <taxon>Bacteria</taxon>
        <taxon>Candidatus Daviesiibacteriota</taxon>
    </lineage>
</organism>
<dbReference type="AlphaFoldDB" id="A0A0G0H599"/>